<dbReference type="Pfam" id="PF10397">
    <property type="entry name" value="ADSL_C"/>
    <property type="match status" value="1"/>
</dbReference>
<evidence type="ECO:0000256" key="7">
    <source>
        <dbReference type="ARBA" id="ARBA00023239"/>
    </source>
</evidence>
<dbReference type="Pfam" id="PF00206">
    <property type="entry name" value="Lyase_1"/>
    <property type="match status" value="1"/>
</dbReference>
<gene>
    <name evidence="14" type="ORF">ENU96_08250</name>
</gene>
<evidence type="ECO:0000256" key="10">
    <source>
        <dbReference type="ARBA" id="ARBA00049115"/>
    </source>
</evidence>
<comment type="pathway">
    <text evidence="2 12">Purine metabolism; AMP biosynthesis via de novo pathway; AMP from IMP: step 2/2.</text>
</comment>
<evidence type="ECO:0000313" key="14">
    <source>
        <dbReference type="EMBL" id="HGI75651.1"/>
    </source>
</evidence>
<dbReference type="UniPathway" id="UPA00075">
    <property type="reaction ID" value="UER00336"/>
</dbReference>
<dbReference type="InterPro" id="IPR008948">
    <property type="entry name" value="L-Aspartase-like"/>
</dbReference>
<dbReference type="PANTHER" id="PTHR43172">
    <property type="entry name" value="ADENYLOSUCCINATE LYASE"/>
    <property type="match status" value="1"/>
</dbReference>
<dbReference type="NCBIfam" id="TIGR00928">
    <property type="entry name" value="purB"/>
    <property type="match status" value="1"/>
</dbReference>
<dbReference type="SMART" id="SM00998">
    <property type="entry name" value="ADSL_C"/>
    <property type="match status" value="1"/>
</dbReference>
<dbReference type="GO" id="GO:0070626">
    <property type="term" value="F:(S)-2-(5-amino-1-(5-phospho-D-ribosyl)imidazole-4-carboxamido) succinate lyase (fumarate-forming) activity"/>
    <property type="evidence" value="ECO:0007669"/>
    <property type="project" value="TreeGrafter"/>
</dbReference>
<dbReference type="InterPro" id="IPR004769">
    <property type="entry name" value="Pur_lyase"/>
</dbReference>
<keyword evidence="6 12" id="KW-0658">Purine biosynthesis</keyword>
<dbReference type="PANTHER" id="PTHR43172:SF1">
    <property type="entry name" value="ADENYLOSUCCINATE LYASE"/>
    <property type="match status" value="1"/>
</dbReference>
<dbReference type="GO" id="GO:0005829">
    <property type="term" value="C:cytosol"/>
    <property type="evidence" value="ECO:0007669"/>
    <property type="project" value="TreeGrafter"/>
</dbReference>
<evidence type="ECO:0000256" key="2">
    <source>
        <dbReference type="ARBA" id="ARBA00004734"/>
    </source>
</evidence>
<dbReference type="FunFam" id="1.10.40.30:FF:000007">
    <property type="entry name" value="Adenylosuccinate lyase"/>
    <property type="match status" value="1"/>
</dbReference>
<dbReference type="InterPro" id="IPR022761">
    <property type="entry name" value="Fumarate_lyase_N"/>
</dbReference>
<evidence type="ECO:0000256" key="8">
    <source>
        <dbReference type="ARBA" id="ARBA00024477"/>
    </source>
</evidence>
<dbReference type="InterPro" id="IPR019468">
    <property type="entry name" value="AdenyloSucc_lyase_C"/>
</dbReference>
<dbReference type="AlphaFoldDB" id="A0A7V3YN75"/>
<dbReference type="Gene3D" id="1.10.275.10">
    <property type="entry name" value="Fumarase/aspartase (N-terminal domain)"/>
    <property type="match status" value="1"/>
</dbReference>
<dbReference type="PROSITE" id="PS00163">
    <property type="entry name" value="FUMARATE_LYASES"/>
    <property type="match status" value="1"/>
</dbReference>
<reference evidence="14" key="1">
    <citation type="journal article" date="2020" name="mSystems">
        <title>Genome- and Community-Level Interaction Insights into Carbon Utilization and Element Cycling Functions of Hydrothermarchaeota in Hydrothermal Sediment.</title>
        <authorList>
            <person name="Zhou Z."/>
            <person name="Liu Y."/>
            <person name="Xu W."/>
            <person name="Pan J."/>
            <person name="Luo Z.H."/>
            <person name="Li M."/>
        </authorList>
    </citation>
    <scope>NUCLEOTIDE SEQUENCE [LARGE SCALE GENOMIC DNA]</scope>
    <source>
        <strain evidence="14">SpSt-716</strain>
    </source>
</reference>
<dbReference type="EMBL" id="DTEN01000332">
    <property type="protein sequence ID" value="HGI75651.1"/>
    <property type="molecule type" value="Genomic_DNA"/>
</dbReference>
<dbReference type="EC" id="4.3.2.2" evidence="4 11"/>
<evidence type="ECO:0000256" key="6">
    <source>
        <dbReference type="ARBA" id="ARBA00022755"/>
    </source>
</evidence>
<evidence type="ECO:0000256" key="12">
    <source>
        <dbReference type="RuleBase" id="RU361172"/>
    </source>
</evidence>
<dbReference type="PRINTS" id="PR00145">
    <property type="entry name" value="ARGSUCLYASE"/>
</dbReference>
<dbReference type="PRINTS" id="PR00149">
    <property type="entry name" value="FUMRATELYASE"/>
</dbReference>
<organism evidence="14">
    <name type="scientific">Candidatus Caldatribacterium californiense</name>
    <dbReference type="NCBI Taxonomy" id="1454726"/>
    <lineage>
        <taxon>Bacteria</taxon>
        <taxon>Pseudomonadati</taxon>
        <taxon>Atribacterota</taxon>
        <taxon>Atribacteria</taxon>
        <taxon>Atribacterales</taxon>
        <taxon>Candidatus Caldatribacteriaceae</taxon>
        <taxon>Candidatus Caldatribacterium</taxon>
    </lineage>
</organism>
<dbReference type="SUPFAM" id="SSF48557">
    <property type="entry name" value="L-aspartase-like"/>
    <property type="match status" value="1"/>
</dbReference>
<dbReference type="Gene3D" id="1.10.40.30">
    <property type="entry name" value="Fumarase/aspartase (C-terminal domain)"/>
    <property type="match status" value="1"/>
</dbReference>
<sequence>MIERYTLPRMQAIWSDAHRFEVWIRIEMLVLEAWGELGVVPKEDIERIRANLRFSPERMREIEKTTKHDVIAFLTSITENLGRESRFLHFGLTSSDVLDTANAVLLRESADLLLEDIDRVLEVIRKRAWEHRYTLMVGRTHGVHAEPTTFGLKLAAWFAEMQRNRRRLEQAKETISVGKISGAVGNFANVDPRVEAYVCEKLGLRPAPVSTQIIQRDRYAEFLWALAMIGTSLEKFALEIRHLQRTEVREVEEGFSPGQKGSSAMPHKKNPITAEQICGLSRVLRGNLLVALENIPLWHERDISHSSAERIILPDSCILADYLLNTFARLLENLVVYPEAMRKNLEKSRGLVFSERVLLALIEKSLTREEAYTLVQRCALKTWDDEGVTFREVLEEDPEIRAHLSGEELTRLFDYHHYLRYVDTIFKRVGIWEEEGHA</sequence>
<evidence type="ECO:0000256" key="4">
    <source>
        <dbReference type="ARBA" id="ARBA00012339"/>
    </source>
</evidence>
<protein>
    <recommendedName>
        <fullName evidence="5 11">Adenylosuccinate lyase</fullName>
        <shortName evidence="12">ASL</shortName>
        <ecNumber evidence="4 11">4.3.2.2</ecNumber>
    </recommendedName>
    <alternativeName>
        <fullName evidence="9 12">Adenylosuccinase</fullName>
    </alternativeName>
</protein>
<dbReference type="UniPathway" id="UPA00074">
    <property type="reaction ID" value="UER00132"/>
</dbReference>
<dbReference type="Gene3D" id="1.20.200.10">
    <property type="entry name" value="Fumarase/aspartase (Central domain)"/>
    <property type="match status" value="1"/>
</dbReference>
<keyword evidence="7 12" id="KW-0456">Lyase</keyword>
<name>A0A7V3YN75_9BACT</name>
<comment type="catalytic activity">
    <reaction evidence="8">
        <text>(2S)-2-[5-amino-1-(5-phospho-beta-D-ribosyl)imidazole-4-carboxamido]succinate = 5-amino-1-(5-phospho-beta-D-ribosyl)imidazole-4-carboxamide + fumarate</text>
        <dbReference type="Rhea" id="RHEA:23920"/>
        <dbReference type="ChEBI" id="CHEBI:29806"/>
        <dbReference type="ChEBI" id="CHEBI:58443"/>
        <dbReference type="ChEBI" id="CHEBI:58475"/>
        <dbReference type="EC" id="4.3.2.2"/>
    </reaction>
    <physiologicalReaction direction="left-to-right" evidence="8">
        <dbReference type="Rhea" id="RHEA:23921"/>
    </physiologicalReaction>
</comment>
<dbReference type="GO" id="GO:0006189">
    <property type="term" value="P:'de novo' IMP biosynthetic process"/>
    <property type="evidence" value="ECO:0007669"/>
    <property type="project" value="UniProtKB-UniPathway"/>
</dbReference>
<evidence type="ECO:0000256" key="11">
    <source>
        <dbReference type="NCBIfam" id="TIGR00928"/>
    </source>
</evidence>
<comment type="catalytic activity">
    <reaction evidence="10">
        <text>N(6)-(1,2-dicarboxyethyl)-AMP = fumarate + AMP</text>
        <dbReference type="Rhea" id="RHEA:16853"/>
        <dbReference type="ChEBI" id="CHEBI:29806"/>
        <dbReference type="ChEBI" id="CHEBI:57567"/>
        <dbReference type="ChEBI" id="CHEBI:456215"/>
        <dbReference type="EC" id="4.3.2.2"/>
    </reaction>
    <physiologicalReaction direction="left-to-right" evidence="10">
        <dbReference type="Rhea" id="RHEA:16854"/>
    </physiologicalReaction>
</comment>
<comment type="pathway">
    <text evidence="1 12">Purine metabolism; IMP biosynthesis via de novo pathway; 5-amino-1-(5-phospho-D-ribosyl)imidazole-4-carboxamide from 5-amino-1-(5-phospho-D-ribosyl)imidazole-4-carboxylate: step 2/2.</text>
</comment>
<dbReference type="CDD" id="cd01360">
    <property type="entry name" value="Adenylsuccinate_lyase_1"/>
    <property type="match status" value="1"/>
</dbReference>
<dbReference type="InterPro" id="IPR020557">
    <property type="entry name" value="Fumarate_lyase_CS"/>
</dbReference>
<dbReference type="FunFam" id="1.20.200.10:FF:000008">
    <property type="entry name" value="Adenylosuccinate lyase"/>
    <property type="match status" value="1"/>
</dbReference>
<dbReference type="GO" id="GO:0004018">
    <property type="term" value="F:N6-(1,2-dicarboxyethyl)AMP AMP-lyase (fumarate-forming) activity"/>
    <property type="evidence" value="ECO:0007669"/>
    <property type="project" value="UniProtKB-UniRule"/>
</dbReference>
<evidence type="ECO:0000256" key="5">
    <source>
        <dbReference type="ARBA" id="ARBA00017058"/>
    </source>
</evidence>
<evidence type="ECO:0000256" key="3">
    <source>
        <dbReference type="ARBA" id="ARBA00008273"/>
    </source>
</evidence>
<comment type="similarity">
    <text evidence="3 12">Belongs to the lyase 1 family. Adenylosuccinate lyase subfamily.</text>
</comment>
<dbReference type="InterPro" id="IPR000362">
    <property type="entry name" value="Fumarate_lyase_fam"/>
</dbReference>
<evidence type="ECO:0000259" key="13">
    <source>
        <dbReference type="SMART" id="SM00998"/>
    </source>
</evidence>
<feature type="domain" description="Adenylosuccinate lyase C-terminal" evidence="13">
    <location>
        <begin position="349"/>
        <end position="430"/>
    </location>
</feature>
<proteinExistence type="inferred from homology"/>
<evidence type="ECO:0000256" key="9">
    <source>
        <dbReference type="ARBA" id="ARBA00030717"/>
    </source>
</evidence>
<dbReference type="InterPro" id="IPR024083">
    <property type="entry name" value="Fumarase/histidase_N"/>
</dbReference>
<evidence type="ECO:0000256" key="1">
    <source>
        <dbReference type="ARBA" id="ARBA00004706"/>
    </source>
</evidence>
<accession>A0A7V3YN75</accession>
<comment type="caution">
    <text evidence="14">The sequence shown here is derived from an EMBL/GenBank/DDBJ whole genome shotgun (WGS) entry which is preliminary data.</text>
</comment>
<dbReference type="GO" id="GO:0044208">
    <property type="term" value="P:'de novo' AMP biosynthetic process"/>
    <property type="evidence" value="ECO:0007669"/>
    <property type="project" value="UniProtKB-UniPathway"/>
</dbReference>